<gene>
    <name evidence="4" type="ORF">MA16_Dca013501</name>
</gene>
<dbReference type="PANTHER" id="PTHR33116:SF84">
    <property type="entry name" value="RNA-DIRECTED DNA POLYMERASE"/>
    <property type="match status" value="1"/>
</dbReference>
<feature type="domain" description="Reverse transcriptase zinc-binding" evidence="3">
    <location>
        <begin position="582"/>
        <end position="664"/>
    </location>
</feature>
<dbReference type="Pfam" id="PF00078">
    <property type="entry name" value="RVT_1"/>
    <property type="match status" value="1"/>
</dbReference>
<protein>
    <submittedName>
        <fullName evidence="4">Ribonuclease H protein</fullName>
    </submittedName>
</protein>
<dbReference type="CDD" id="cd01650">
    <property type="entry name" value="RT_nLTR_like"/>
    <property type="match status" value="1"/>
</dbReference>
<accession>A0A2I0W469</accession>
<dbReference type="InterPro" id="IPR000477">
    <property type="entry name" value="RT_dom"/>
</dbReference>
<reference evidence="4 5" key="1">
    <citation type="journal article" date="2016" name="Sci. Rep.">
        <title>The Dendrobium catenatum Lindl. genome sequence provides insights into polysaccharide synthase, floral development and adaptive evolution.</title>
        <authorList>
            <person name="Zhang G.Q."/>
            <person name="Xu Q."/>
            <person name="Bian C."/>
            <person name="Tsai W.C."/>
            <person name="Yeh C.M."/>
            <person name="Liu K.W."/>
            <person name="Yoshida K."/>
            <person name="Zhang L.S."/>
            <person name="Chang S.B."/>
            <person name="Chen F."/>
            <person name="Shi Y."/>
            <person name="Su Y.Y."/>
            <person name="Zhang Y.Q."/>
            <person name="Chen L.J."/>
            <person name="Yin Y."/>
            <person name="Lin M."/>
            <person name="Huang H."/>
            <person name="Deng H."/>
            <person name="Wang Z.W."/>
            <person name="Zhu S.L."/>
            <person name="Zhao X."/>
            <person name="Deng C."/>
            <person name="Niu S.C."/>
            <person name="Huang J."/>
            <person name="Wang M."/>
            <person name="Liu G.H."/>
            <person name="Yang H.J."/>
            <person name="Xiao X.J."/>
            <person name="Hsiao Y.Y."/>
            <person name="Wu W.L."/>
            <person name="Chen Y.Y."/>
            <person name="Mitsuda N."/>
            <person name="Ohme-Takagi M."/>
            <person name="Luo Y.B."/>
            <person name="Van de Peer Y."/>
            <person name="Liu Z.J."/>
        </authorList>
    </citation>
    <scope>NUCLEOTIDE SEQUENCE [LARGE SCALE GENOMIC DNA]</scope>
    <source>
        <tissue evidence="4">The whole plant</tissue>
    </source>
</reference>
<reference evidence="4 5" key="2">
    <citation type="journal article" date="2017" name="Nature">
        <title>The Apostasia genome and the evolution of orchids.</title>
        <authorList>
            <person name="Zhang G.Q."/>
            <person name="Liu K.W."/>
            <person name="Li Z."/>
            <person name="Lohaus R."/>
            <person name="Hsiao Y.Y."/>
            <person name="Niu S.C."/>
            <person name="Wang J.Y."/>
            <person name="Lin Y.C."/>
            <person name="Xu Q."/>
            <person name="Chen L.J."/>
            <person name="Yoshida K."/>
            <person name="Fujiwara S."/>
            <person name="Wang Z.W."/>
            <person name="Zhang Y.Q."/>
            <person name="Mitsuda N."/>
            <person name="Wang M."/>
            <person name="Liu G.H."/>
            <person name="Pecoraro L."/>
            <person name="Huang H.X."/>
            <person name="Xiao X.J."/>
            <person name="Lin M."/>
            <person name="Wu X.Y."/>
            <person name="Wu W.L."/>
            <person name="Chen Y.Y."/>
            <person name="Chang S.B."/>
            <person name="Sakamoto S."/>
            <person name="Ohme-Takagi M."/>
            <person name="Yagi M."/>
            <person name="Zeng S.J."/>
            <person name="Shen C.Y."/>
            <person name="Yeh C.M."/>
            <person name="Luo Y.B."/>
            <person name="Tsai W.C."/>
            <person name="Van de Peer Y."/>
            <person name="Liu Z.J."/>
        </authorList>
    </citation>
    <scope>NUCLEOTIDE SEQUENCE [LARGE SCALE GENOMIC DNA]</scope>
    <source>
        <tissue evidence="4">The whole plant</tissue>
    </source>
</reference>
<dbReference type="AlphaFoldDB" id="A0A2I0W469"/>
<keyword evidence="5" id="KW-1185">Reference proteome</keyword>
<keyword evidence="1" id="KW-1133">Transmembrane helix</keyword>
<evidence type="ECO:0000259" key="3">
    <source>
        <dbReference type="Pfam" id="PF13966"/>
    </source>
</evidence>
<sequence>MSQRSKARWLQDGEDDLKFLYANINVRHNSNQIRGILVDGILHTTSDHIAAAFVNHFQKIFNGPHPLSNCDLPLGNSIPNDQQDLLIAPFTMDDIKEVIFSSPKNAAPGPDGYTFEFYRAAWNTLGKHICNAVQSFFHTSFLPRHAKNTVVALIPKSPHASSVNDYRPISLCNTFYKIIAKLLANRMKMVMPYIIHPAQTGFIKNRIITDNIILASEILSTFNKSAKNHVFCAKFDIHKAFDTVSREFILRHMQAKGFPPIFADDLLVFSKADLQEAANLSKILNIFEKSSGLKVNPLKSSILFSKNCPLDDDICELLNIKSTSTPLKYLGLPIFLKKLTFADFNPLIKKITSALEGWRAKTLSFGGRTQFLKYTIFNTIAYWIRGSIMPKRCFQVLNKICARFLFSRDTVVKKLRLIAWKDTCIPKTIGGLGIPSMDSLSYSFNCSTILIFLNEENNLLFNCWRERYCSLWLPSKNSSSLFWKKLCLTAHSSKHCWQFRILFNCQLSFLWDPWCFGKSIMDLVDQNVDSSWLDQLSKVLVSHFLINSTWNCPSTWPSYLVNQILLVPIWNIGRTCLWYSADNCSNMLFRKEFFKGYPVVNWHRFIWHKRNAIRFSSFGWMAVRNGLKTADNLLKRGINVNPSCSFCLDFTESHSHLFFECDFSFSILNSIIPHSQTLLLRPNLFQVFDLIEEIADNAVSLNFYSMLINIAIYYIWRARNDRIFGNIIECHTTVFKKIKKAALAKLENWAKRHLVLHLLD</sequence>
<dbReference type="InterPro" id="IPR043502">
    <property type="entry name" value="DNA/RNA_pol_sf"/>
</dbReference>
<dbReference type="Pfam" id="PF13966">
    <property type="entry name" value="zf-RVT"/>
    <property type="match status" value="1"/>
</dbReference>
<evidence type="ECO:0000313" key="5">
    <source>
        <dbReference type="Proteomes" id="UP000233837"/>
    </source>
</evidence>
<dbReference type="EMBL" id="KZ502937">
    <property type="protein sequence ID" value="PKU70465.1"/>
    <property type="molecule type" value="Genomic_DNA"/>
</dbReference>
<keyword evidence="1" id="KW-0812">Transmembrane</keyword>
<dbReference type="Proteomes" id="UP000233837">
    <property type="component" value="Unassembled WGS sequence"/>
</dbReference>
<dbReference type="PANTHER" id="PTHR33116">
    <property type="entry name" value="REVERSE TRANSCRIPTASE ZINC-BINDING DOMAIN-CONTAINING PROTEIN-RELATED-RELATED"/>
    <property type="match status" value="1"/>
</dbReference>
<name>A0A2I0W469_9ASPA</name>
<keyword evidence="1" id="KW-0472">Membrane</keyword>
<proteinExistence type="predicted"/>
<dbReference type="STRING" id="906689.A0A2I0W469"/>
<evidence type="ECO:0000256" key="1">
    <source>
        <dbReference type="SAM" id="Phobius"/>
    </source>
</evidence>
<dbReference type="SUPFAM" id="SSF56672">
    <property type="entry name" value="DNA/RNA polymerases"/>
    <property type="match status" value="1"/>
</dbReference>
<organism evidence="4 5">
    <name type="scientific">Dendrobium catenatum</name>
    <dbReference type="NCBI Taxonomy" id="906689"/>
    <lineage>
        <taxon>Eukaryota</taxon>
        <taxon>Viridiplantae</taxon>
        <taxon>Streptophyta</taxon>
        <taxon>Embryophyta</taxon>
        <taxon>Tracheophyta</taxon>
        <taxon>Spermatophyta</taxon>
        <taxon>Magnoliopsida</taxon>
        <taxon>Liliopsida</taxon>
        <taxon>Asparagales</taxon>
        <taxon>Orchidaceae</taxon>
        <taxon>Epidendroideae</taxon>
        <taxon>Malaxideae</taxon>
        <taxon>Dendrobiinae</taxon>
        <taxon>Dendrobium</taxon>
    </lineage>
</organism>
<feature type="transmembrane region" description="Helical" evidence="1">
    <location>
        <begin position="698"/>
        <end position="716"/>
    </location>
</feature>
<evidence type="ECO:0000313" key="4">
    <source>
        <dbReference type="EMBL" id="PKU70465.1"/>
    </source>
</evidence>
<dbReference type="InterPro" id="IPR026960">
    <property type="entry name" value="RVT-Znf"/>
</dbReference>
<evidence type="ECO:0000259" key="2">
    <source>
        <dbReference type="Pfam" id="PF00078"/>
    </source>
</evidence>
<feature type="domain" description="Reverse transcriptase" evidence="2">
    <location>
        <begin position="154"/>
        <end position="260"/>
    </location>
</feature>